<evidence type="ECO:0000259" key="1">
    <source>
        <dbReference type="Pfam" id="PF10021"/>
    </source>
</evidence>
<evidence type="ECO:0000313" key="3">
    <source>
        <dbReference type="Proteomes" id="UP000318081"/>
    </source>
</evidence>
<dbReference type="InterPro" id="IPR012664">
    <property type="entry name" value="CHP02452"/>
</dbReference>
<dbReference type="InterPro" id="IPR043472">
    <property type="entry name" value="Macro_dom-like"/>
</dbReference>
<name>A0ABX5XZH9_9BACT</name>
<dbReference type="PIRSF" id="PIRSF014899">
    <property type="entry name" value="UCP014899"/>
    <property type="match status" value="1"/>
</dbReference>
<dbReference type="PANTHER" id="PTHR35596:SF1">
    <property type="entry name" value="MICROBIAL-TYPE PARG CATALYTIC DOMAIN-CONTAINING PROTEIN"/>
    <property type="match status" value="1"/>
</dbReference>
<gene>
    <name evidence="2" type="ORF">TBK1r_41630</name>
</gene>
<evidence type="ECO:0000313" key="2">
    <source>
        <dbReference type="EMBL" id="QDV85209.1"/>
    </source>
</evidence>
<keyword evidence="3" id="KW-1185">Reference proteome</keyword>
<dbReference type="Pfam" id="PF10021">
    <property type="entry name" value="PARG_cat_microb"/>
    <property type="match status" value="1"/>
</dbReference>
<dbReference type="Gene3D" id="3.40.220.10">
    <property type="entry name" value="Leucine Aminopeptidase, subunit E, domain 1"/>
    <property type="match status" value="1"/>
</dbReference>
<dbReference type="EMBL" id="CP036432">
    <property type="protein sequence ID" value="QDV85209.1"/>
    <property type="molecule type" value="Genomic_DNA"/>
</dbReference>
<dbReference type="PANTHER" id="PTHR35596">
    <property type="entry name" value="DUF2263 DOMAIN-CONTAINING PROTEIN"/>
    <property type="match status" value="1"/>
</dbReference>
<dbReference type="SUPFAM" id="SSF52949">
    <property type="entry name" value="Macro domain-like"/>
    <property type="match status" value="1"/>
</dbReference>
<dbReference type="Proteomes" id="UP000318081">
    <property type="component" value="Chromosome"/>
</dbReference>
<accession>A0ABX5XZH9</accession>
<protein>
    <recommendedName>
        <fullName evidence="1">Microbial-type PARG catalytic domain-containing protein</fullName>
    </recommendedName>
</protein>
<reference evidence="2 3" key="1">
    <citation type="submission" date="2019-02" db="EMBL/GenBank/DDBJ databases">
        <title>Deep-cultivation of Planctomycetes and their phenomic and genomic characterization uncovers novel biology.</title>
        <authorList>
            <person name="Wiegand S."/>
            <person name="Jogler M."/>
            <person name="Boedeker C."/>
            <person name="Pinto D."/>
            <person name="Vollmers J."/>
            <person name="Rivas-Marin E."/>
            <person name="Kohn T."/>
            <person name="Peeters S.H."/>
            <person name="Heuer A."/>
            <person name="Rast P."/>
            <person name="Oberbeckmann S."/>
            <person name="Bunk B."/>
            <person name="Jeske O."/>
            <person name="Meyerdierks A."/>
            <person name="Storesund J.E."/>
            <person name="Kallscheuer N."/>
            <person name="Luecker S."/>
            <person name="Lage O.M."/>
            <person name="Pohl T."/>
            <person name="Merkel B.J."/>
            <person name="Hornburger P."/>
            <person name="Mueller R.-W."/>
            <person name="Bruemmer F."/>
            <person name="Labrenz M."/>
            <person name="Spormann A.M."/>
            <person name="Op den Camp H."/>
            <person name="Overmann J."/>
            <person name="Amann R."/>
            <person name="Jetten M.S.M."/>
            <person name="Mascher T."/>
            <person name="Medema M.H."/>
            <person name="Devos D.P."/>
            <person name="Kaster A.-K."/>
            <person name="Ovreas L."/>
            <person name="Rohde M."/>
            <person name="Galperin M.Y."/>
            <person name="Jogler C."/>
        </authorList>
    </citation>
    <scope>NUCLEOTIDE SEQUENCE [LARGE SCALE GENOMIC DNA]</scope>
    <source>
        <strain evidence="2 3">TBK1r</strain>
    </source>
</reference>
<dbReference type="NCBIfam" id="TIGR02452">
    <property type="entry name" value="TIGR02452 family protein"/>
    <property type="match status" value="1"/>
</dbReference>
<dbReference type="RefSeq" id="WP_145214560.1">
    <property type="nucleotide sequence ID" value="NZ_CP036432.1"/>
</dbReference>
<organism evidence="2 3">
    <name type="scientific">Stieleria magnilauensis</name>
    <dbReference type="NCBI Taxonomy" id="2527963"/>
    <lineage>
        <taxon>Bacteria</taxon>
        <taxon>Pseudomonadati</taxon>
        <taxon>Planctomycetota</taxon>
        <taxon>Planctomycetia</taxon>
        <taxon>Pirellulales</taxon>
        <taxon>Pirellulaceae</taxon>
        <taxon>Stieleria</taxon>
    </lineage>
</organism>
<sequence length="277" mass="30273">MTLKQLAQETLDLIGAGEYQAGGQTVRFAEQQESAVLGTRLYRSDEIASIPASPADENQRICVVDGTTQVVAQTLAESGDVALLNFASARNPGGGFLNGAKAQEEDLCRCSGLYPCLIQCMDYYEANRAQSSLLYTDHVIFSPLVPFFKTRGTGGLLAEPFFVSVITAPAPNSGPFLRENREATEELEQTFERRWRNVLRIARDRSVKRLLLGAWGCGAFGGDPMMASRTAKLAIERDGGGIDEIVFAIPRKGRQSKANLDAFREAFSISKSHNQEN</sequence>
<dbReference type="InterPro" id="IPR019261">
    <property type="entry name" value="PARG_cat_microbial"/>
</dbReference>
<feature type="domain" description="Microbial-type PARG catalytic" evidence="1">
    <location>
        <begin position="7"/>
        <end position="149"/>
    </location>
</feature>
<proteinExistence type="predicted"/>